<dbReference type="Pfam" id="PF00753">
    <property type="entry name" value="Lactamase_B"/>
    <property type="match status" value="1"/>
</dbReference>
<gene>
    <name evidence="3" type="ORF">AUJ30_00825</name>
</gene>
<keyword evidence="1" id="KW-1133">Transmembrane helix</keyword>
<reference evidence="3 4" key="1">
    <citation type="journal article" date="2016" name="Environ. Microbiol.">
        <title>Genomic resolution of a cold subsurface aquifer community provides metabolic insights for novel microbes adapted to high CO concentrations.</title>
        <authorList>
            <person name="Probst A.J."/>
            <person name="Castelle C.J."/>
            <person name="Singh A."/>
            <person name="Brown C.T."/>
            <person name="Anantharaman K."/>
            <person name="Sharon I."/>
            <person name="Hug L.A."/>
            <person name="Burstein D."/>
            <person name="Emerson J.B."/>
            <person name="Thomas B.C."/>
            <person name="Banfield J.F."/>
        </authorList>
    </citation>
    <scope>NUCLEOTIDE SEQUENCE [LARGE SCALE GENOMIC DNA]</scope>
    <source>
        <strain evidence="3">CG1_02_39_135</strain>
    </source>
</reference>
<accession>A0A1J4Y2U2</accession>
<proteinExistence type="predicted"/>
<name>A0A1J4Y2U2_9BACT</name>
<organism evidence="3 4">
    <name type="scientific">Candidatus Wolfebacteria bacterium CG1_02_39_135</name>
    <dbReference type="NCBI Taxonomy" id="1805425"/>
    <lineage>
        <taxon>Bacteria</taxon>
        <taxon>Candidatus Wolfeibacteriota</taxon>
    </lineage>
</organism>
<dbReference type="Gene3D" id="3.60.15.10">
    <property type="entry name" value="Ribonuclease Z/Hydroxyacylglutathione hydrolase-like"/>
    <property type="match status" value="1"/>
</dbReference>
<dbReference type="Proteomes" id="UP000182693">
    <property type="component" value="Unassembled WGS sequence"/>
</dbReference>
<feature type="transmembrane region" description="Helical" evidence="1">
    <location>
        <begin position="12"/>
        <end position="34"/>
    </location>
</feature>
<dbReference type="EMBL" id="MNWX01000015">
    <property type="protein sequence ID" value="OIO65566.1"/>
    <property type="molecule type" value="Genomic_DNA"/>
</dbReference>
<evidence type="ECO:0000313" key="3">
    <source>
        <dbReference type="EMBL" id="OIO65566.1"/>
    </source>
</evidence>
<sequence>MLNFSSVTNLSNWQILLVLFLIIFDGVVWGWIVFDQPNKNTELYFLDVGQGDSELVILPNGPKVLIDGGPNNKVINELASVLRPTDRYIDLILLSHPQTDHFTGLIDVLKRYQVGVFIFNGRSGTVDSWSKLIKVIKENKIPAVVLAAGDKIHYLNSQFNFLLPDKNFIESTDLNETTLVSLLQSQNSKILFTGDIDAKIEDYLIRKYDLDIDVLKVSHHGSKFSSGEKFLSNISPKIAVIEVGKNSYGHPTKEVLKNLASVGAQIFRTDKDGTIKLLINNQGISIFKKK</sequence>
<keyword evidence="1" id="KW-0812">Transmembrane</keyword>
<dbReference type="PANTHER" id="PTHR30619">
    <property type="entry name" value="DNA INTERNALIZATION/COMPETENCE PROTEIN COMEC/REC2"/>
    <property type="match status" value="1"/>
</dbReference>
<dbReference type="AlphaFoldDB" id="A0A1J4Y2U2"/>
<keyword evidence="1" id="KW-0472">Membrane</keyword>
<dbReference type="CDD" id="cd07731">
    <property type="entry name" value="ComA-like_MBL-fold"/>
    <property type="match status" value="1"/>
</dbReference>
<dbReference type="PANTHER" id="PTHR30619:SF1">
    <property type="entry name" value="RECOMBINATION PROTEIN 2"/>
    <property type="match status" value="1"/>
</dbReference>
<evidence type="ECO:0000313" key="4">
    <source>
        <dbReference type="Proteomes" id="UP000182693"/>
    </source>
</evidence>
<dbReference type="InterPro" id="IPR052159">
    <property type="entry name" value="Competence_DNA_uptake"/>
</dbReference>
<dbReference type="STRING" id="1805425.AUJ30_00825"/>
<dbReference type="InterPro" id="IPR035681">
    <property type="entry name" value="ComA-like_MBL"/>
</dbReference>
<dbReference type="SUPFAM" id="SSF56281">
    <property type="entry name" value="Metallo-hydrolase/oxidoreductase"/>
    <property type="match status" value="1"/>
</dbReference>
<evidence type="ECO:0000259" key="2">
    <source>
        <dbReference type="Pfam" id="PF00753"/>
    </source>
</evidence>
<protein>
    <recommendedName>
        <fullName evidence="2">Metallo-beta-lactamase domain-containing protein</fullName>
    </recommendedName>
</protein>
<evidence type="ECO:0000256" key="1">
    <source>
        <dbReference type="SAM" id="Phobius"/>
    </source>
</evidence>
<dbReference type="InterPro" id="IPR001279">
    <property type="entry name" value="Metallo-B-lactamas"/>
</dbReference>
<dbReference type="InterPro" id="IPR036866">
    <property type="entry name" value="RibonucZ/Hydroxyglut_hydro"/>
</dbReference>
<feature type="domain" description="Metallo-beta-lactamase" evidence="2">
    <location>
        <begin position="49"/>
        <end position="241"/>
    </location>
</feature>
<comment type="caution">
    <text evidence="3">The sequence shown here is derived from an EMBL/GenBank/DDBJ whole genome shotgun (WGS) entry which is preliminary data.</text>
</comment>